<evidence type="ECO:0000256" key="2">
    <source>
        <dbReference type="ARBA" id="ARBA00022737"/>
    </source>
</evidence>
<organism evidence="6 7">
    <name type="scientific">Rehmannia glutinosa</name>
    <name type="common">Chinese foxglove</name>
    <dbReference type="NCBI Taxonomy" id="99300"/>
    <lineage>
        <taxon>Eukaryota</taxon>
        <taxon>Viridiplantae</taxon>
        <taxon>Streptophyta</taxon>
        <taxon>Embryophyta</taxon>
        <taxon>Tracheophyta</taxon>
        <taxon>Spermatophyta</taxon>
        <taxon>Magnoliopsida</taxon>
        <taxon>eudicotyledons</taxon>
        <taxon>Gunneridae</taxon>
        <taxon>Pentapetalae</taxon>
        <taxon>asterids</taxon>
        <taxon>lamiids</taxon>
        <taxon>Lamiales</taxon>
        <taxon>Orobanchaceae</taxon>
        <taxon>Rehmannieae</taxon>
        <taxon>Rehmannia</taxon>
    </lineage>
</organism>
<accession>A0ABR0V681</accession>
<name>A0ABR0V681_REHGL</name>
<evidence type="ECO:0000256" key="3">
    <source>
        <dbReference type="SAM" id="Coils"/>
    </source>
</evidence>
<dbReference type="Pfam" id="PF24922">
    <property type="entry name" value="ACBP4_C"/>
    <property type="match status" value="1"/>
</dbReference>
<dbReference type="PANTHER" id="PTHR46093">
    <property type="entry name" value="ACYL-COA-BINDING DOMAIN-CONTAINING PROTEIN 5"/>
    <property type="match status" value="1"/>
</dbReference>
<dbReference type="Gene3D" id="2.120.10.80">
    <property type="entry name" value="Kelch-type beta propeller"/>
    <property type="match status" value="3"/>
</dbReference>
<evidence type="ECO:0000256" key="1">
    <source>
        <dbReference type="ARBA" id="ARBA00022441"/>
    </source>
</evidence>
<keyword evidence="7" id="KW-1185">Reference proteome</keyword>
<proteinExistence type="predicted"/>
<feature type="domain" description="Acyl-CoA-binding" evidence="5">
    <location>
        <begin position="731"/>
        <end position="806"/>
    </location>
</feature>
<dbReference type="InterPro" id="IPR006652">
    <property type="entry name" value="Kelch_1"/>
</dbReference>
<gene>
    <name evidence="6" type="ORF">DH2020_035799</name>
</gene>
<keyword evidence="2" id="KW-0677">Repeat</keyword>
<protein>
    <recommendedName>
        <fullName evidence="5">Acyl-CoA-binding domain-containing protein</fullName>
    </recommendedName>
</protein>
<keyword evidence="1" id="KW-0880">Kelch repeat</keyword>
<evidence type="ECO:0000313" key="7">
    <source>
        <dbReference type="Proteomes" id="UP001318860"/>
    </source>
</evidence>
<sequence length="817" mass="89051">MINVLKHQQNIRQLNIFSEPNMVMSSTVKLCYNIVEGLLLRASLVEGVAASTEADELNCHSSSNAPELNNCTSGSSENWMVLSISGEKPTPRFNHGAAVIGNKMVVVGGESADGLLEDVQFTSSMRSQCAEKSSNTLSRFGRNPTIPGGIYWWSDYQCFAFDVLGVLKMFGFSRRRMKLEGLLSWQVEGVAASTEADELNCHSSSNAPELNNCTSGSSENWMVLSISGEKPTPRFNHGAAVIGNKMVVVGGESADGLLEDVQVLSFDRFSWTKASSKLYLSPTSLPLKIPACKGHTLVPWGKKVLLIGGKTEPVSDRVSVWSFDMEAECWSLIEAKGDIPVARSGHTVVRANSVLILFGGEDTKRRKLNDLHMFDLKSLTWLPLHCTGPRPSPRSNHIAALYNDKMLFVFGGASKSKTLNDLYSLDFEAVCEHSALSDSPAETLIFDVLKFEWSIAVASPPSSITTNKGFSLVLVQHKERDFLVAFGGTKKDPSNQVRRSTLSKVAGTLLSENNSSNIGLPAQPGNASLSGHFDSVSRLNLASAIEQHGSGRKSLSESLLVDPNSAPGNVSFAKQFYNEEETPDVTTTKSSEDKNSFRIMEQNTKPLDSGVGVSHSGGRTAEETSVVAESDKSNLDKQGSGSLPLESEDLLFQETDGKSRITAPSGVYQIYEAKLANLLRKNGILEGQLATALAAREAAEKNLSSAVKSRQEMEKKLGDTMKEIELLKEKLTSVELAQEEANSLSNIVHSDNVRLEHDVAFLKAVLDDTQKELHSTRGVLAGERARAFQLQVEVFHLKQRLQSLETRAPTPRKPFHV</sequence>
<dbReference type="Proteomes" id="UP001318860">
    <property type="component" value="Unassembled WGS sequence"/>
</dbReference>
<dbReference type="Pfam" id="PF24681">
    <property type="entry name" value="Kelch_KLHDC2_KLHL20_DRC7"/>
    <property type="match status" value="1"/>
</dbReference>
<keyword evidence="3" id="KW-0175">Coiled coil</keyword>
<dbReference type="Pfam" id="PF01344">
    <property type="entry name" value="Kelch_1"/>
    <property type="match status" value="1"/>
</dbReference>
<feature type="coiled-coil region" evidence="3">
    <location>
        <begin position="696"/>
        <end position="772"/>
    </location>
</feature>
<evidence type="ECO:0000259" key="5">
    <source>
        <dbReference type="Pfam" id="PF24922"/>
    </source>
</evidence>
<evidence type="ECO:0000313" key="6">
    <source>
        <dbReference type="EMBL" id="KAK6130461.1"/>
    </source>
</evidence>
<evidence type="ECO:0000256" key="4">
    <source>
        <dbReference type="SAM" id="MobiDB-lite"/>
    </source>
</evidence>
<dbReference type="PANTHER" id="PTHR46093:SF4">
    <property type="entry name" value="GALACTOSE OXIDASE_KELCH REPEAT SUPERFAMILY PROTEIN"/>
    <property type="match status" value="1"/>
</dbReference>
<dbReference type="SUPFAM" id="SSF57997">
    <property type="entry name" value="Tropomyosin"/>
    <property type="match status" value="1"/>
</dbReference>
<feature type="region of interest" description="Disordered" evidence="4">
    <location>
        <begin position="577"/>
        <end position="643"/>
    </location>
</feature>
<dbReference type="EMBL" id="JABTTQ020001577">
    <property type="protein sequence ID" value="KAK6130461.1"/>
    <property type="molecule type" value="Genomic_DNA"/>
</dbReference>
<dbReference type="SUPFAM" id="SSF117281">
    <property type="entry name" value="Kelch motif"/>
    <property type="match status" value="2"/>
</dbReference>
<dbReference type="InterPro" id="IPR015915">
    <property type="entry name" value="Kelch-typ_b-propeller"/>
</dbReference>
<dbReference type="InterPro" id="IPR056819">
    <property type="entry name" value="ACBP4-6_C"/>
</dbReference>
<reference evidence="6 7" key="1">
    <citation type="journal article" date="2021" name="Comput. Struct. Biotechnol. J.">
        <title>De novo genome assembly of the potent medicinal plant Rehmannia glutinosa using nanopore technology.</title>
        <authorList>
            <person name="Ma L."/>
            <person name="Dong C."/>
            <person name="Song C."/>
            <person name="Wang X."/>
            <person name="Zheng X."/>
            <person name="Niu Y."/>
            <person name="Chen S."/>
            <person name="Feng W."/>
        </authorList>
    </citation>
    <scope>NUCLEOTIDE SEQUENCE [LARGE SCALE GENOMIC DNA]</scope>
    <source>
        <strain evidence="6">DH-2019</strain>
    </source>
</reference>
<comment type="caution">
    <text evidence="6">The sequence shown here is derived from an EMBL/GenBank/DDBJ whole genome shotgun (WGS) entry which is preliminary data.</text>
</comment>